<dbReference type="AlphaFoldDB" id="A0A239J2Y3"/>
<keyword evidence="1" id="KW-0472">Membrane</keyword>
<keyword evidence="3" id="KW-1185">Reference proteome</keyword>
<keyword evidence="1" id="KW-1133">Transmembrane helix</keyword>
<feature type="transmembrane region" description="Helical" evidence="1">
    <location>
        <begin position="12"/>
        <end position="35"/>
    </location>
</feature>
<gene>
    <name evidence="2" type="ORF">SAMN05421640_1914</name>
</gene>
<feature type="transmembrane region" description="Helical" evidence="1">
    <location>
        <begin position="63"/>
        <end position="85"/>
    </location>
</feature>
<name>A0A239J2Y3_EKHLU</name>
<dbReference type="RefSeq" id="WP_089356637.1">
    <property type="nucleotide sequence ID" value="NZ_FZPD01000003.1"/>
</dbReference>
<dbReference type="Proteomes" id="UP000198393">
    <property type="component" value="Unassembled WGS sequence"/>
</dbReference>
<keyword evidence="1" id="KW-0812">Transmembrane</keyword>
<evidence type="ECO:0000256" key="1">
    <source>
        <dbReference type="SAM" id="Phobius"/>
    </source>
</evidence>
<feature type="transmembrane region" description="Helical" evidence="1">
    <location>
        <begin position="97"/>
        <end position="121"/>
    </location>
</feature>
<accession>A0A239J2Y3</accession>
<dbReference type="OrthoDB" id="1121776at2"/>
<organism evidence="2 3">
    <name type="scientific">Ekhidna lutea</name>
    <dbReference type="NCBI Taxonomy" id="447679"/>
    <lineage>
        <taxon>Bacteria</taxon>
        <taxon>Pseudomonadati</taxon>
        <taxon>Bacteroidota</taxon>
        <taxon>Cytophagia</taxon>
        <taxon>Cytophagales</taxon>
        <taxon>Reichenbachiellaceae</taxon>
        <taxon>Ekhidna</taxon>
    </lineage>
</organism>
<evidence type="ECO:0000313" key="3">
    <source>
        <dbReference type="Proteomes" id="UP000198393"/>
    </source>
</evidence>
<reference evidence="2 3" key="1">
    <citation type="submission" date="2017-06" db="EMBL/GenBank/DDBJ databases">
        <authorList>
            <person name="Kim H.J."/>
            <person name="Triplett B.A."/>
        </authorList>
    </citation>
    <scope>NUCLEOTIDE SEQUENCE [LARGE SCALE GENOMIC DNA]</scope>
    <source>
        <strain evidence="2 3">DSM 19307</strain>
    </source>
</reference>
<evidence type="ECO:0000313" key="2">
    <source>
        <dbReference type="EMBL" id="SNS99024.1"/>
    </source>
</evidence>
<sequence length="136" mass="15521">MDLKDHDNNLRIIGKIFIVIGLILVPISISTFFFVDMISHSDFWHEIRHFEVMFMEIHPPQNLLYMLPILQTLSLLVFIVSGYGLATKQDWGKKFAIVPAVLLLFKFPIGTALGGYMIYAIHYVPKEEVSNGNEPA</sequence>
<protein>
    <submittedName>
        <fullName evidence="2">Uncharacterized protein</fullName>
    </submittedName>
</protein>
<dbReference type="EMBL" id="FZPD01000003">
    <property type="protein sequence ID" value="SNS99024.1"/>
    <property type="molecule type" value="Genomic_DNA"/>
</dbReference>
<proteinExistence type="predicted"/>